<evidence type="ECO:0000259" key="1">
    <source>
        <dbReference type="Pfam" id="PF15492"/>
    </source>
</evidence>
<name>A0A8D8RY88_9HEMI</name>
<dbReference type="SUPFAM" id="SSF50978">
    <property type="entry name" value="WD40 repeat-like"/>
    <property type="match status" value="1"/>
</dbReference>
<feature type="domain" description="Neuroblastoma-amplified sequence N-terminal" evidence="1">
    <location>
        <begin position="66"/>
        <end position="311"/>
    </location>
</feature>
<dbReference type="InterPro" id="IPR036322">
    <property type="entry name" value="WD40_repeat_dom_sf"/>
</dbReference>
<dbReference type="GO" id="GO:0000149">
    <property type="term" value="F:SNARE binding"/>
    <property type="evidence" value="ECO:0007669"/>
    <property type="project" value="TreeGrafter"/>
</dbReference>
<accession>A0A8D8RY88</accession>
<reference evidence="2" key="1">
    <citation type="submission" date="2021-05" db="EMBL/GenBank/DDBJ databases">
        <authorList>
            <person name="Alioto T."/>
            <person name="Alioto T."/>
            <person name="Gomez Garrido J."/>
        </authorList>
    </citation>
    <scope>NUCLEOTIDE SEQUENCE</scope>
</reference>
<dbReference type="PANTHER" id="PTHR15922">
    <property type="entry name" value="NEUROBLASTOMA-AMPLIFIED SEQUENCE"/>
    <property type="match status" value="1"/>
</dbReference>
<sequence>MEGENGDEKLKILYDMLILLVFKKEPELLRSLSSNKIEHSLPVISKQTVLKTSEDAASVLNKLFNWKLAIATQGKLIAVLQENILEIRSSRDEFATPFCKINLEKDLVPELRKISWSPDSNMIAVCYSNGNISAYNIRGVNIFNIICREDDPQPINMFFMDIRTQSTQSSYELIVLYKSGLLKSYKVASDVYEEYHKFQFPVMYPVTDIDFHPAHKVFYVSYAVNYTGKDQSCSNVGLSVWRMLSDYPYYKLSIPEKILNTSVGYFKYVMSMFSKTNDNYIYRTRVSPKGTKLACLHTCGSVSIWSLPSLIFMKKHLLANPPYDINWWDEEHLAMCSHDKYLTIHHFETFVNYLGYKGELLEGVVALPSPKQENCLLILEHNYEFIKRGGEDESVLEEFHYKGNLVWKLYNALKMASLSMFDLGSAPKKKKNRVVKSTYRLLGVQSITPEELLTRKINKEEYEEALVLAKTYGMDADRVYQRQWRYTPVSSHSIQNYLNKITKRLWVLHECCERVPESLKAAKELIEFGLQATNINAVINQDTSLSMEADDYDGQDNIEVCLKKLNNTQLTPEQMELIEMRKQLLHLSDKLFTYQMIIGGPGVAEEAYEKDKYDKFRLQSVLKSAEEYAQFSNAKAVQHILTYHGQQVLPYWLHLLDNFPEICDPQVYKNLLPECSVDGIPHIREQKKIRDKDWCERNWGLFTEETEISAKPVTEYTKQNIMEWYEKRAKAIVERSGLIEVGIEFVKLAMNKNISGLEPLQADLLTLESIVYSYEDELSYMSLEQLQKIEPAKQMILLTSKKETAFLTDLTKKIIPYLSRMEQLHGTEHKSQLVLNYFRQLSVDSIVYVHLFCKHFNWKLLVRDANELSSLVIESVFACRNNEQDQYEKINQTVTLVTGLNISVDVLSRLKHLDAVLACSNILQRYNIDHTWEYIYRNKNNTDIARDILSQVVQSIERNMSPFNIQFVHNLLEDLRLVQARLFQCVPVQDVYRMYVHGLLLSKNIYAIQHCESIISTSTRDRDKLLSYEDSLNFVLEAGRKYINASTSIKDDNLTLARICLKLIKDKENDIQYENNLILAMHVLHEFGVKLVPLGIRNFDNKERLVDKCLEKPRGYKRVNQLSELCDYLSVFHPSERHISVLCRAIDTALRQGDIGFCVDKCLTIVNKGEERGWKVCYQVACRKDVPSLDTRHKLATFSLAHCDTDYILQLIQLKSELRYANVNSTVDSLDLFQEATGSDPEEEESSAGSSLFSVSHFLSLTATTSFWKNMFQLQKEELEEQHVVESFDECSVDEFYADCHKNCSCVEKDCVKLYTSHFINLNLALRLNIDNECSYDKALVTCARMVMGVDSVLALRYLLCLKEVAASEECFNNIPLTRFTCRAALLFFALYHLRQLDPKVAHLPPYQVIKAMRHIVQRTVPTESSSEVKLFLSYVQMEDQFSCIEQLKKFDCGVDVRRFVSDPVYREDTVEGLAMTDSSEMLSLALFLAEKYSLDIYQIVKQHALTLLIGTNTPHKLLDSSIKTSCSQVFTPEVLTRFTAELFSKIPGSNHQSLNALFKFVQTFESNPPISLCNMTVKDHIKFLIKVTVTSPEIDYKSLLDGQLLESIDPILTESSIQSLIRLLKSLPPHLKSGVNLSSVYHRLLMKNLNNYYQCSSSSTDSIVVDELVEFFKKSTSYLSKMEVGHTTSFLKQMIFSNKFNVSVNSRGRVVTLAVQYLQQNVDQSEWPSLKATLTSWQEHIRRVKQVDTVMPIETSAQEHLLEEILRIPVSEEKLETILDRAVERRVIPTGKPILTVMKC</sequence>
<dbReference type="InterPro" id="IPR015943">
    <property type="entry name" value="WD40/YVTN_repeat-like_dom_sf"/>
</dbReference>
<dbReference type="InterPro" id="IPR029145">
    <property type="entry name" value="NBAS_N"/>
</dbReference>
<dbReference type="GO" id="GO:0006890">
    <property type="term" value="P:retrograde vesicle-mediated transport, Golgi to endoplasmic reticulum"/>
    <property type="evidence" value="ECO:0007669"/>
    <property type="project" value="TreeGrafter"/>
</dbReference>
<dbReference type="Gene3D" id="2.130.10.10">
    <property type="entry name" value="YVTN repeat-like/Quinoprotein amine dehydrogenase"/>
    <property type="match status" value="1"/>
</dbReference>
<dbReference type="PANTHER" id="PTHR15922:SF2">
    <property type="entry name" value="NBAS SUBUNIT OF NRZ TETHERING COMPLEX"/>
    <property type="match status" value="1"/>
</dbReference>
<proteinExistence type="predicted"/>
<dbReference type="EMBL" id="HBUF01187371">
    <property type="protein sequence ID" value="CAG6657146.1"/>
    <property type="molecule type" value="Transcribed_RNA"/>
</dbReference>
<dbReference type="Pfam" id="PF15492">
    <property type="entry name" value="Nbas_N"/>
    <property type="match status" value="1"/>
</dbReference>
<protein>
    <submittedName>
        <fullName evidence="2">Neuroblastoma-amplified sequence</fullName>
    </submittedName>
</protein>
<organism evidence="2">
    <name type="scientific">Cacopsylla melanoneura</name>
    <dbReference type="NCBI Taxonomy" id="428564"/>
    <lineage>
        <taxon>Eukaryota</taxon>
        <taxon>Metazoa</taxon>
        <taxon>Ecdysozoa</taxon>
        <taxon>Arthropoda</taxon>
        <taxon>Hexapoda</taxon>
        <taxon>Insecta</taxon>
        <taxon>Pterygota</taxon>
        <taxon>Neoptera</taxon>
        <taxon>Paraneoptera</taxon>
        <taxon>Hemiptera</taxon>
        <taxon>Sternorrhyncha</taxon>
        <taxon>Psylloidea</taxon>
        <taxon>Psyllidae</taxon>
        <taxon>Psyllinae</taxon>
        <taxon>Cacopsylla</taxon>
    </lineage>
</organism>
<dbReference type="GO" id="GO:0070939">
    <property type="term" value="C:Dsl1/NZR complex"/>
    <property type="evidence" value="ECO:0007669"/>
    <property type="project" value="TreeGrafter"/>
</dbReference>
<evidence type="ECO:0000313" key="2">
    <source>
        <dbReference type="EMBL" id="CAG6657146.1"/>
    </source>
</evidence>